<dbReference type="SUPFAM" id="SSF52218">
    <property type="entry name" value="Flavoproteins"/>
    <property type="match status" value="1"/>
</dbReference>
<evidence type="ECO:0000313" key="2">
    <source>
        <dbReference type="EMBL" id="GAH36099.1"/>
    </source>
</evidence>
<dbReference type="InterPro" id="IPR008254">
    <property type="entry name" value="Flavodoxin/NO_synth"/>
</dbReference>
<evidence type="ECO:0000259" key="1">
    <source>
        <dbReference type="Pfam" id="PF12641"/>
    </source>
</evidence>
<dbReference type="AlphaFoldDB" id="X1G3F3"/>
<dbReference type="Gene3D" id="3.40.50.360">
    <property type="match status" value="1"/>
</dbReference>
<dbReference type="InterPro" id="IPR029039">
    <property type="entry name" value="Flavoprotein-like_sf"/>
</dbReference>
<sequence length="109" mass="12150">MAEKVGADILKAADVNLNKFEEYDIVGFGSGVYNGKLHKELSEILSKLSQQDDKKAFIFSTTGSKTYSSMAHERFRPMLEEKGFEIIGEFSCLGFDTALTKEGINKMVK</sequence>
<protein>
    <recommendedName>
        <fullName evidence="1">Flavodoxin-like domain-containing protein</fullName>
    </recommendedName>
</protein>
<gene>
    <name evidence="2" type="ORF">S03H2_13259</name>
</gene>
<organism evidence="2">
    <name type="scientific">marine sediment metagenome</name>
    <dbReference type="NCBI Taxonomy" id="412755"/>
    <lineage>
        <taxon>unclassified sequences</taxon>
        <taxon>metagenomes</taxon>
        <taxon>ecological metagenomes</taxon>
    </lineage>
</organism>
<dbReference type="EMBL" id="BARU01006729">
    <property type="protein sequence ID" value="GAH36099.1"/>
    <property type="molecule type" value="Genomic_DNA"/>
</dbReference>
<name>X1G3F3_9ZZZZ</name>
<dbReference type="Pfam" id="PF12641">
    <property type="entry name" value="Flavodoxin_3"/>
    <property type="match status" value="1"/>
</dbReference>
<proteinExistence type="predicted"/>
<feature type="domain" description="Flavodoxin-like" evidence="1">
    <location>
        <begin position="8"/>
        <end position="94"/>
    </location>
</feature>
<reference evidence="2" key="1">
    <citation type="journal article" date="2014" name="Front. Microbiol.">
        <title>High frequency of phylogenetically diverse reductive dehalogenase-homologous genes in deep subseafloor sedimentary metagenomes.</title>
        <authorList>
            <person name="Kawai M."/>
            <person name="Futagami T."/>
            <person name="Toyoda A."/>
            <person name="Takaki Y."/>
            <person name="Nishi S."/>
            <person name="Hori S."/>
            <person name="Arai W."/>
            <person name="Tsubouchi T."/>
            <person name="Morono Y."/>
            <person name="Uchiyama I."/>
            <person name="Ito T."/>
            <person name="Fujiyama A."/>
            <person name="Inagaki F."/>
            <person name="Takami H."/>
        </authorList>
    </citation>
    <scope>NUCLEOTIDE SEQUENCE</scope>
    <source>
        <strain evidence="2">Expedition CK06-06</strain>
    </source>
</reference>
<accession>X1G3F3</accession>
<comment type="caution">
    <text evidence="2">The sequence shown here is derived from an EMBL/GenBank/DDBJ whole genome shotgun (WGS) entry which is preliminary data.</text>
</comment>